<sequence>MYIILEQLHWELLLSHSLLTLILDHQIFGFIRRNVGGHYLVGRINIINIVSHLLIKKMELMYKLITVPGP</sequence>
<dbReference type="AlphaFoldDB" id="A0A224Y4U8"/>
<evidence type="ECO:0000313" key="1">
    <source>
        <dbReference type="EMBL" id="JAW16142.1"/>
    </source>
</evidence>
<reference evidence="1" key="1">
    <citation type="journal article" date="2018" name="PLoS Negl. Trop. Dis.">
        <title>An insight into the salivary gland and fat body transcriptome of Panstrongylus lignarius (Hemiptera: Heteroptera), the main vector of Chagas disease in Peru.</title>
        <authorList>
            <person name="Nevoa J.C."/>
            <person name="Mendes M.T."/>
            <person name="da Silva M.V."/>
            <person name="Soares S.C."/>
            <person name="Oliveira C.J.F."/>
            <person name="Ribeiro J.M.C."/>
        </authorList>
    </citation>
    <scope>NUCLEOTIDE SEQUENCE</scope>
</reference>
<protein>
    <submittedName>
        <fullName evidence="1">Putative secreted protein</fullName>
    </submittedName>
</protein>
<accession>A0A224Y4U8</accession>
<proteinExistence type="predicted"/>
<name>A0A224Y4U8_9HEMI</name>
<organism evidence="1">
    <name type="scientific">Panstrongylus lignarius</name>
    <dbReference type="NCBI Taxonomy" id="156445"/>
    <lineage>
        <taxon>Eukaryota</taxon>
        <taxon>Metazoa</taxon>
        <taxon>Ecdysozoa</taxon>
        <taxon>Arthropoda</taxon>
        <taxon>Hexapoda</taxon>
        <taxon>Insecta</taxon>
        <taxon>Pterygota</taxon>
        <taxon>Neoptera</taxon>
        <taxon>Paraneoptera</taxon>
        <taxon>Hemiptera</taxon>
        <taxon>Heteroptera</taxon>
        <taxon>Panheteroptera</taxon>
        <taxon>Cimicomorpha</taxon>
        <taxon>Reduviidae</taxon>
        <taxon>Triatominae</taxon>
        <taxon>Panstrongylus</taxon>
    </lineage>
</organism>
<dbReference type="EMBL" id="GFTR01000284">
    <property type="protein sequence ID" value="JAW16142.1"/>
    <property type="molecule type" value="Transcribed_RNA"/>
</dbReference>